<evidence type="ECO:0000259" key="3">
    <source>
        <dbReference type="PROSITE" id="PS50977"/>
    </source>
</evidence>
<keyword evidence="1 2" id="KW-0238">DNA-binding</keyword>
<dbReference type="InterPro" id="IPR009057">
    <property type="entry name" value="Homeodomain-like_sf"/>
</dbReference>
<gene>
    <name evidence="4" type="ORF">NNX28_08960</name>
</gene>
<evidence type="ECO:0000313" key="4">
    <source>
        <dbReference type="EMBL" id="MCQ1950055.1"/>
    </source>
</evidence>
<evidence type="ECO:0000313" key="5">
    <source>
        <dbReference type="Proteomes" id="UP001206924"/>
    </source>
</evidence>
<feature type="domain" description="HTH tetR-type" evidence="3">
    <location>
        <begin position="4"/>
        <end position="64"/>
    </location>
</feature>
<reference evidence="4 5" key="1">
    <citation type="submission" date="2022-07" db="EMBL/GenBank/DDBJ databases">
        <title>Novel species in genus Arthrobacter.</title>
        <authorList>
            <person name="Liu Y."/>
        </authorList>
    </citation>
    <scope>NUCLEOTIDE SEQUENCE [LARGE SCALE GENOMIC DNA]</scope>
    <source>
        <strain evidence="5">zg-Y859</strain>
    </source>
</reference>
<name>A0ABT1NQY7_9MICC</name>
<dbReference type="Pfam" id="PF00440">
    <property type="entry name" value="TetR_N"/>
    <property type="match status" value="1"/>
</dbReference>
<dbReference type="SUPFAM" id="SSF48498">
    <property type="entry name" value="Tetracyclin repressor-like, C-terminal domain"/>
    <property type="match status" value="1"/>
</dbReference>
<dbReference type="Proteomes" id="UP001206924">
    <property type="component" value="Unassembled WGS sequence"/>
</dbReference>
<dbReference type="RefSeq" id="WP_255797820.1">
    <property type="nucleotide sequence ID" value="NZ_CP104263.1"/>
</dbReference>
<sequence>MPATGTGQRLLDSATEAFAAKGFHGTTTRDIATAAGVTPGAVYVHHRSKEELLYSISRLGHERTLELVRSGAASSSDPVQQISTMVRDFVQWQAANRTKSSVVNFELAALTEDHRAEVLKIRRSVDAEFRTVVDRGRQEGLFDIEDTGLAVLALLSLCVDVARWYRSDGRQTAAGIGEHHSRLALRMLGAAVPAEP</sequence>
<evidence type="ECO:0000256" key="2">
    <source>
        <dbReference type="PROSITE-ProRule" id="PRU00335"/>
    </source>
</evidence>
<dbReference type="PRINTS" id="PR00455">
    <property type="entry name" value="HTHTETR"/>
</dbReference>
<dbReference type="InterPro" id="IPR041490">
    <property type="entry name" value="KstR2_TetR_C"/>
</dbReference>
<dbReference type="PROSITE" id="PS50977">
    <property type="entry name" value="HTH_TETR_2"/>
    <property type="match status" value="1"/>
</dbReference>
<dbReference type="Gene3D" id="1.10.357.10">
    <property type="entry name" value="Tetracycline Repressor, domain 2"/>
    <property type="match status" value="1"/>
</dbReference>
<dbReference type="EMBL" id="JANFLP010000008">
    <property type="protein sequence ID" value="MCQ1950055.1"/>
    <property type="molecule type" value="Genomic_DNA"/>
</dbReference>
<dbReference type="InterPro" id="IPR001647">
    <property type="entry name" value="HTH_TetR"/>
</dbReference>
<proteinExistence type="predicted"/>
<comment type="caution">
    <text evidence="4">The sequence shown here is derived from an EMBL/GenBank/DDBJ whole genome shotgun (WGS) entry which is preliminary data.</text>
</comment>
<protein>
    <submittedName>
        <fullName evidence="4">TetR/AcrR family transcriptional regulator</fullName>
    </submittedName>
</protein>
<dbReference type="Pfam" id="PF17932">
    <property type="entry name" value="TetR_C_24"/>
    <property type="match status" value="1"/>
</dbReference>
<dbReference type="PANTHER" id="PTHR30055">
    <property type="entry name" value="HTH-TYPE TRANSCRIPTIONAL REGULATOR RUTR"/>
    <property type="match status" value="1"/>
</dbReference>
<dbReference type="InterPro" id="IPR036271">
    <property type="entry name" value="Tet_transcr_reg_TetR-rel_C_sf"/>
</dbReference>
<dbReference type="SUPFAM" id="SSF46689">
    <property type="entry name" value="Homeodomain-like"/>
    <property type="match status" value="1"/>
</dbReference>
<feature type="DNA-binding region" description="H-T-H motif" evidence="2">
    <location>
        <begin position="27"/>
        <end position="46"/>
    </location>
</feature>
<evidence type="ECO:0000256" key="1">
    <source>
        <dbReference type="ARBA" id="ARBA00023125"/>
    </source>
</evidence>
<dbReference type="InterPro" id="IPR050109">
    <property type="entry name" value="HTH-type_TetR-like_transc_reg"/>
</dbReference>
<keyword evidence="5" id="KW-1185">Reference proteome</keyword>
<dbReference type="PANTHER" id="PTHR30055:SF200">
    <property type="entry name" value="HTH-TYPE TRANSCRIPTIONAL REPRESSOR BDCR"/>
    <property type="match status" value="1"/>
</dbReference>
<organism evidence="4 5">
    <name type="scientific">Arthrobacter jinronghuae</name>
    <dbReference type="NCBI Taxonomy" id="2964609"/>
    <lineage>
        <taxon>Bacteria</taxon>
        <taxon>Bacillati</taxon>
        <taxon>Actinomycetota</taxon>
        <taxon>Actinomycetes</taxon>
        <taxon>Micrococcales</taxon>
        <taxon>Micrococcaceae</taxon>
        <taxon>Arthrobacter</taxon>
    </lineage>
</organism>
<accession>A0ABT1NQY7</accession>